<organism evidence="1 2">
    <name type="scientific">Faecalibacterium prausnitzii</name>
    <dbReference type="NCBI Taxonomy" id="853"/>
    <lineage>
        <taxon>Bacteria</taxon>
        <taxon>Bacillati</taxon>
        <taxon>Bacillota</taxon>
        <taxon>Clostridia</taxon>
        <taxon>Eubacteriales</taxon>
        <taxon>Oscillospiraceae</taxon>
        <taxon>Faecalibacterium</taxon>
    </lineage>
</organism>
<accession>A0A6A8KGM6</accession>
<reference evidence="1 2" key="1">
    <citation type="journal article" date="2019" name="Nat. Med.">
        <title>A library of human gut bacterial isolates paired with longitudinal multiomics data enables mechanistic microbiome research.</title>
        <authorList>
            <person name="Poyet M."/>
            <person name="Groussin M."/>
            <person name="Gibbons S.M."/>
            <person name="Avila-Pacheco J."/>
            <person name="Jiang X."/>
            <person name="Kearney S.M."/>
            <person name="Perrotta A.R."/>
            <person name="Berdy B."/>
            <person name="Zhao S."/>
            <person name="Lieberman T.D."/>
            <person name="Swanson P.K."/>
            <person name="Smith M."/>
            <person name="Roesemann S."/>
            <person name="Alexander J.E."/>
            <person name="Rich S.A."/>
            <person name="Livny J."/>
            <person name="Vlamakis H."/>
            <person name="Clish C."/>
            <person name="Bullock K."/>
            <person name="Deik A."/>
            <person name="Scott J."/>
            <person name="Pierce K.A."/>
            <person name="Xavier R.J."/>
            <person name="Alm E.J."/>
        </authorList>
    </citation>
    <scope>NUCLEOTIDE SEQUENCE [LARGE SCALE GENOMIC DNA]</scope>
    <source>
        <strain evidence="1 2">BIOML-B9</strain>
    </source>
</reference>
<name>A0A6A8KGM6_9FIRM</name>
<comment type="caution">
    <text evidence="1">The sequence shown here is derived from an EMBL/GenBank/DDBJ whole genome shotgun (WGS) entry which is preliminary data.</text>
</comment>
<evidence type="ECO:0000313" key="2">
    <source>
        <dbReference type="Proteomes" id="UP000477010"/>
    </source>
</evidence>
<sequence>MLELEDNIRKELDDHLPAALSMLNRTGELETFLKMLGMEDLLQSKPLYQVYKTGKIIVIGRSDVKAEVLLSIAKSLGLSKDRFELYLDYEDGKTFDFEKAHWKPQYALIMVGPMPHSGASKGDSGSVIAKIESTEGYPPVVRLGANGLKITKTDFRNKLKEMIDTKKIA</sequence>
<dbReference type="Proteomes" id="UP000477010">
    <property type="component" value="Unassembled WGS sequence"/>
</dbReference>
<proteinExistence type="predicted"/>
<dbReference type="EMBL" id="WKQE01000011">
    <property type="protein sequence ID" value="MSC80904.1"/>
    <property type="molecule type" value="Genomic_DNA"/>
</dbReference>
<evidence type="ECO:0000313" key="1">
    <source>
        <dbReference type="EMBL" id="MSC80904.1"/>
    </source>
</evidence>
<protein>
    <submittedName>
        <fullName evidence="1">Uncharacterized protein</fullName>
    </submittedName>
</protein>
<dbReference type="AlphaFoldDB" id="A0A6A8KGM6"/>
<gene>
    <name evidence="1" type="ORF">GKD85_08725</name>
</gene>